<evidence type="ECO:0000313" key="1">
    <source>
        <dbReference type="EMBL" id="GIJ74792.1"/>
    </source>
</evidence>
<evidence type="ECO:0000313" key="2">
    <source>
        <dbReference type="Proteomes" id="UP000635606"/>
    </source>
</evidence>
<protein>
    <recommendedName>
        <fullName evidence="3">DUF1877 family protein</fullName>
    </recommendedName>
</protein>
<dbReference type="RefSeq" id="WP_203934581.1">
    <property type="nucleotide sequence ID" value="NZ_BOPH01000143.1"/>
</dbReference>
<dbReference type="Proteomes" id="UP000635606">
    <property type="component" value="Unassembled WGS sequence"/>
</dbReference>
<reference evidence="1" key="1">
    <citation type="submission" date="2021-01" db="EMBL/GenBank/DDBJ databases">
        <title>Whole genome shotgun sequence of Virgisporangium ochraceum NBRC 16418.</title>
        <authorList>
            <person name="Komaki H."/>
            <person name="Tamura T."/>
        </authorList>
    </citation>
    <scope>NUCLEOTIDE SEQUENCE</scope>
    <source>
        <strain evidence="1">NBRC 16418</strain>
    </source>
</reference>
<evidence type="ECO:0008006" key="3">
    <source>
        <dbReference type="Google" id="ProtNLM"/>
    </source>
</evidence>
<comment type="caution">
    <text evidence="1">The sequence shown here is derived from an EMBL/GenBank/DDBJ whole genome shotgun (WGS) entry which is preliminary data.</text>
</comment>
<keyword evidence="2" id="KW-1185">Reference proteome</keyword>
<sequence length="145" mass="15368">MGYFCDYFRAPDTAAALEAAALTARGTSPADAIEAKGLDPAVIFGQLVAFVRGVEWTPDIPDLDFVSSDGDGTPGTTVRIDDVSRDALADLDPARVGEVAGLWAGIEELDGDLEPDELAPLVVEFSALARRARTAGDHLYCWISI</sequence>
<name>A0A8J4A2S7_9ACTN</name>
<dbReference type="EMBL" id="BOPH01000143">
    <property type="protein sequence ID" value="GIJ74792.1"/>
    <property type="molecule type" value="Genomic_DNA"/>
</dbReference>
<accession>A0A8J4A2S7</accession>
<organism evidence="1 2">
    <name type="scientific">Virgisporangium ochraceum</name>
    <dbReference type="NCBI Taxonomy" id="65505"/>
    <lineage>
        <taxon>Bacteria</taxon>
        <taxon>Bacillati</taxon>
        <taxon>Actinomycetota</taxon>
        <taxon>Actinomycetes</taxon>
        <taxon>Micromonosporales</taxon>
        <taxon>Micromonosporaceae</taxon>
        <taxon>Virgisporangium</taxon>
    </lineage>
</organism>
<dbReference type="AlphaFoldDB" id="A0A8J4A2S7"/>
<gene>
    <name evidence="1" type="ORF">Voc01_097090</name>
</gene>
<proteinExistence type="predicted"/>